<dbReference type="GeneID" id="19972301"/>
<feature type="compositionally biased region" description="Low complexity" evidence="6">
    <location>
        <begin position="158"/>
        <end position="171"/>
    </location>
</feature>
<dbReference type="InterPro" id="IPR036866">
    <property type="entry name" value="RibonucZ/Hydroxyglut_hydro"/>
</dbReference>
<dbReference type="eggNOG" id="ENOG502S1A6">
    <property type="taxonomic scope" value="Eukaryota"/>
</dbReference>
<comment type="cofactor">
    <cofactor evidence="1">
        <name>Zn(2+)</name>
        <dbReference type="ChEBI" id="CHEBI:29105"/>
    </cofactor>
</comment>
<evidence type="ECO:0000256" key="2">
    <source>
        <dbReference type="ARBA" id="ARBA00007749"/>
    </source>
</evidence>
<dbReference type="AlphaFoldDB" id="W2RY16"/>
<dbReference type="InterPro" id="IPR001279">
    <property type="entry name" value="Metallo-B-lactamas"/>
</dbReference>
<dbReference type="OrthoDB" id="10250730at2759"/>
<reference evidence="8 9" key="1">
    <citation type="submission" date="2013-03" db="EMBL/GenBank/DDBJ databases">
        <title>The Genome Sequence of Phialophora europaea CBS 101466.</title>
        <authorList>
            <consortium name="The Broad Institute Genomics Platform"/>
            <person name="Cuomo C."/>
            <person name="de Hoog S."/>
            <person name="Gorbushina A."/>
            <person name="Walker B."/>
            <person name="Young S.K."/>
            <person name="Zeng Q."/>
            <person name="Gargeya S."/>
            <person name="Fitzgerald M."/>
            <person name="Haas B."/>
            <person name="Abouelleil A."/>
            <person name="Allen A.W."/>
            <person name="Alvarado L."/>
            <person name="Arachchi H.M."/>
            <person name="Berlin A.M."/>
            <person name="Chapman S.B."/>
            <person name="Gainer-Dewar J."/>
            <person name="Goldberg J."/>
            <person name="Griggs A."/>
            <person name="Gujja S."/>
            <person name="Hansen M."/>
            <person name="Howarth C."/>
            <person name="Imamovic A."/>
            <person name="Ireland A."/>
            <person name="Larimer J."/>
            <person name="McCowan C."/>
            <person name="Murphy C."/>
            <person name="Pearson M."/>
            <person name="Poon T.W."/>
            <person name="Priest M."/>
            <person name="Roberts A."/>
            <person name="Saif S."/>
            <person name="Shea T."/>
            <person name="Sisk P."/>
            <person name="Sykes S."/>
            <person name="Wortman J."/>
            <person name="Nusbaum C."/>
            <person name="Birren B."/>
        </authorList>
    </citation>
    <scope>NUCLEOTIDE SEQUENCE [LARGE SCALE GENOMIC DNA]</scope>
    <source>
        <strain evidence="8 9">CBS 101466</strain>
    </source>
</reference>
<dbReference type="PANTHER" id="PTHR42978:SF2">
    <property type="entry name" value="102 KBASES UNSTABLE REGION: FROM 1 TO 119443"/>
    <property type="match status" value="1"/>
</dbReference>
<protein>
    <recommendedName>
        <fullName evidence="7">Metallo-beta-lactamase domain-containing protein</fullName>
    </recommendedName>
</protein>
<feature type="domain" description="Metallo-beta-lactamase" evidence="7">
    <location>
        <begin position="34"/>
        <end position="112"/>
    </location>
</feature>
<dbReference type="VEuPathDB" id="FungiDB:HMPREF1541_04962"/>
<evidence type="ECO:0000256" key="6">
    <source>
        <dbReference type="SAM" id="MobiDB-lite"/>
    </source>
</evidence>
<evidence type="ECO:0000256" key="3">
    <source>
        <dbReference type="ARBA" id="ARBA00022723"/>
    </source>
</evidence>
<keyword evidence="9" id="KW-1185">Reference proteome</keyword>
<dbReference type="EMBL" id="KB822720">
    <property type="protein sequence ID" value="ETN40683.1"/>
    <property type="molecule type" value="Genomic_DNA"/>
</dbReference>
<dbReference type="PANTHER" id="PTHR42978">
    <property type="entry name" value="QUORUM-QUENCHING LACTONASE YTNP-RELATED-RELATED"/>
    <property type="match status" value="1"/>
</dbReference>
<evidence type="ECO:0000313" key="9">
    <source>
        <dbReference type="Proteomes" id="UP000030752"/>
    </source>
</evidence>
<proteinExistence type="inferred from homology"/>
<dbReference type="InterPro" id="IPR051013">
    <property type="entry name" value="MBL_superfamily_lactonases"/>
</dbReference>
<dbReference type="HOGENOM" id="CLU_030571_1_1_1"/>
<dbReference type="Pfam" id="PF00753">
    <property type="entry name" value="Lactamase_B"/>
    <property type="match status" value="1"/>
</dbReference>
<dbReference type="STRING" id="1220924.W2RY16"/>
<evidence type="ECO:0000256" key="4">
    <source>
        <dbReference type="ARBA" id="ARBA00022801"/>
    </source>
</evidence>
<dbReference type="Gene3D" id="3.60.15.10">
    <property type="entry name" value="Ribonuclease Z/Hydroxyacylglutathione hydrolase-like"/>
    <property type="match status" value="1"/>
</dbReference>
<sequence>MATVSVHALNAGSLTIPEKFFVVPSDPDVKFTVPSLSFLVQHTTGSKTTRLVFDLGIRRDTSLYPDVLQAHIKSREPITTQPDVTASLAEGGLKPDDIDYVILSHVHYDHVGYPPDFPTSHFLIGPGAAALLSGNTTLNIGSHSHFEPDLLPSDRTTELPSPTTSSSSTSTHKWTPLPPFAHAIDFFNDASLFIVNAPGHLPGHINLLCRVSPDKYVYLAGDACHDVRLFTAEREIATWIDGDGRQCCIHADREQTKETLRVMRDAVEKGVEVVFAHDWAWEREARERGGFWPGRL</sequence>
<keyword evidence="3" id="KW-0479">Metal-binding</keyword>
<evidence type="ECO:0000313" key="8">
    <source>
        <dbReference type="EMBL" id="ETN40683.1"/>
    </source>
</evidence>
<dbReference type="GO" id="GO:0016787">
    <property type="term" value="F:hydrolase activity"/>
    <property type="evidence" value="ECO:0007669"/>
    <property type="project" value="UniProtKB-KW"/>
</dbReference>
<dbReference type="SUPFAM" id="SSF56281">
    <property type="entry name" value="Metallo-hydrolase/oxidoreductase"/>
    <property type="match status" value="1"/>
</dbReference>
<feature type="region of interest" description="Disordered" evidence="6">
    <location>
        <begin position="149"/>
        <end position="172"/>
    </location>
</feature>
<accession>W2RY16</accession>
<dbReference type="InParanoid" id="W2RY16"/>
<keyword evidence="5" id="KW-0862">Zinc</keyword>
<dbReference type="GO" id="GO:0046872">
    <property type="term" value="F:metal ion binding"/>
    <property type="evidence" value="ECO:0007669"/>
    <property type="project" value="UniProtKB-KW"/>
</dbReference>
<evidence type="ECO:0000256" key="1">
    <source>
        <dbReference type="ARBA" id="ARBA00001947"/>
    </source>
</evidence>
<comment type="similarity">
    <text evidence="2">Belongs to the metallo-beta-lactamase superfamily.</text>
</comment>
<evidence type="ECO:0000259" key="7">
    <source>
        <dbReference type="Pfam" id="PF00753"/>
    </source>
</evidence>
<gene>
    <name evidence="8" type="ORF">HMPREF1541_04962</name>
</gene>
<name>W2RY16_CYPE1</name>
<dbReference type="CDD" id="cd07730">
    <property type="entry name" value="metallo-hydrolase-like_MBL-fold"/>
    <property type="match status" value="1"/>
</dbReference>
<dbReference type="Proteomes" id="UP000030752">
    <property type="component" value="Unassembled WGS sequence"/>
</dbReference>
<keyword evidence="4" id="KW-0378">Hydrolase</keyword>
<dbReference type="RefSeq" id="XP_008717526.1">
    <property type="nucleotide sequence ID" value="XM_008719304.1"/>
</dbReference>
<evidence type="ECO:0000256" key="5">
    <source>
        <dbReference type="ARBA" id="ARBA00022833"/>
    </source>
</evidence>
<organism evidence="8 9">
    <name type="scientific">Cyphellophora europaea (strain CBS 101466)</name>
    <name type="common">Phialophora europaea</name>
    <dbReference type="NCBI Taxonomy" id="1220924"/>
    <lineage>
        <taxon>Eukaryota</taxon>
        <taxon>Fungi</taxon>
        <taxon>Dikarya</taxon>
        <taxon>Ascomycota</taxon>
        <taxon>Pezizomycotina</taxon>
        <taxon>Eurotiomycetes</taxon>
        <taxon>Chaetothyriomycetidae</taxon>
        <taxon>Chaetothyriales</taxon>
        <taxon>Cyphellophoraceae</taxon>
        <taxon>Cyphellophora</taxon>
    </lineage>
</organism>